<evidence type="ECO:0000256" key="2">
    <source>
        <dbReference type="ARBA" id="ARBA00023157"/>
    </source>
</evidence>
<dbReference type="Pfam" id="PF07645">
    <property type="entry name" value="EGF_CA"/>
    <property type="match status" value="2"/>
</dbReference>
<dbReference type="PROSITE" id="PS00010">
    <property type="entry name" value="ASX_HYDROXYL"/>
    <property type="match status" value="2"/>
</dbReference>
<feature type="domain" description="EGF-like" evidence="4">
    <location>
        <begin position="205"/>
        <end position="244"/>
    </location>
</feature>
<reference evidence="5 6" key="2">
    <citation type="submission" date="2018-10" db="EMBL/GenBank/DDBJ databases">
        <authorList>
            <consortium name="Pathogen Informatics"/>
        </authorList>
    </citation>
    <scope>NUCLEOTIDE SEQUENCE [LARGE SCALE GENOMIC DNA]</scope>
</reference>
<keyword evidence="6" id="KW-1185">Reference proteome</keyword>
<dbReference type="PROSITE" id="PS50026">
    <property type="entry name" value="EGF_3"/>
    <property type="match status" value="2"/>
</dbReference>
<dbReference type="OrthoDB" id="6516201at2759"/>
<evidence type="ECO:0000313" key="5">
    <source>
        <dbReference type="EMBL" id="VDD97904.1"/>
    </source>
</evidence>
<accession>A0A0N4VR59</accession>
<dbReference type="SUPFAM" id="SSF57424">
    <property type="entry name" value="LDL receptor-like module"/>
    <property type="match status" value="1"/>
</dbReference>
<dbReference type="Proteomes" id="UP000274131">
    <property type="component" value="Unassembled WGS sequence"/>
</dbReference>
<evidence type="ECO:0000259" key="4">
    <source>
        <dbReference type="PROSITE" id="PS50026"/>
    </source>
</evidence>
<dbReference type="SMART" id="SM00192">
    <property type="entry name" value="LDLa"/>
    <property type="match status" value="1"/>
</dbReference>
<evidence type="ECO:0000256" key="1">
    <source>
        <dbReference type="ARBA" id="ARBA00022536"/>
    </source>
</evidence>
<dbReference type="STRING" id="51028.A0A0N4VR59"/>
<gene>
    <name evidence="5" type="ORF">EVEC_LOCUS12655</name>
</gene>
<organism evidence="7">
    <name type="scientific">Enterobius vermicularis</name>
    <name type="common">Human pinworm</name>
    <dbReference type="NCBI Taxonomy" id="51028"/>
    <lineage>
        <taxon>Eukaryota</taxon>
        <taxon>Metazoa</taxon>
        <taxon>Ecdysozoa</taxon>
        <taxon>Nematoda</taxon>
        <taxon>Chromadorea</taxon>
        <taxon>Rhabditida</taxon>
        <taxon>Spirurina</taxon>
        <taxon>Oxyuridomorpha</taxon>
        <taxon>Oxyuroidea</taxon>
        <taxon>Oxyuridae</taxon>
        <taxon>Enterobius</taxon>
    </lineage>
</organism>
<dbReference type="SMART" id="SM00179">
    <property type="entry name" value="EGF_CA"/>
    <property type="match status" value="2"/>
</dbReference>
<dbReference type="GO" id="GO:0005509">
    <property type="term" value="F:calcium ion binding"/>
    <property type="evidence" value="ECO:0007669"/>
    <property type="project" value="InterPro"/>
</dbReference>
<comment type="caution">
    <text evidence="3">Lacks conserved residue(s) required for the propagation of feature annotation.</text>
</comment>
<dbReference type="InterPro" id="IPR036055">
    <property type="entry name" value="LDL_receptor-like_sf"/>
</dbReference>
<dbReference type="EMBL" id="UXUI01015738">
    <property type="protein sequence ID" value="VDD97904.1"/>
    <property type="molecule type" value="Genomic_DNA"/>
</dbReference>
<evidence type="ECO:0000313" key="6">
    <source>
        <dbReference type="Proteomes" id="UP000274131"/>
    </source>
</evidence>
<protein>
    <submittedName>
        <fullName evidence="7">EGF-like domain-containing protein</fullName>
    </submittedName>
</protein>
<dbReference type="SMART" id="SM00181">
    <property type="entry name" value="EGF"/>
    <property type="match status" value="4"/>
</dbReference>
<evidence type="ECO:0000313" key="7">
    <source>
        <dbReference type="WBParaSite" id="EVEC_0001352101-mRNA-1"/>
    </source>
</evidence>
<dbReference type="CDD" id="cd00054">
    <property type="entry name" value="EGF_CA"/>
    <property type="match status" value="1"/>
</dbReference>
<dbReference type="InterPro" id="IPR001881">
    <property type="entry name" value="EGF-like_Ca-bd_dom"/>
</dbReference>
<dbReference type="WBParaSite" id="EVEC_0001352101-mRNA-1">
    <property type="protein sequence ID" value="EVEC_0001352101-mRNA-1"/>
    <property type="gene ID" value="EVEC_0001352101"/>
</dbReference>
<dbReference type="InterPro" id="IPR000152">
    <property type="entry name" value="EGF-type_Asp/Asn_hydroxyl_site"/>
</dbReference>
<dbReference type="AlphaFoldDB" id="A0A0N4VR59"/>
<dbReference type="Gene3D" id="2.10.25.10">
    <property type="entry name" value="Laminin"/>
    <property type="match status" value="2"/>
</dbReference>
<dbReference type="SUPFAM" id="SSF57196">
    <property type="entry name" value="EGF/Laminin"/>
    <property type="match status" value="1"/>
</dbReference>
<dbReference type="InterPro" id="IPR002172">
    <property type="entry name" value="LDrepeatLR_classA_rpt"/>
</dbReference>
<keyword evidence="2" id="KW-1015">Disulfide bond</keyword>
<name>A0A0N4VR59_ENTVE</name>
<reference evidence="7" key="1">
    <citation type="submission" date="2017-02" db="UniProtKB">
        <authorList>
            <consortium name="WormBaseParasite"/>
        </authorList>
    </citation>
    <scope>IDENTIFICATION</scope>
</reference>
<keyword evidence="1 3" id="KW-0245">EGF-like domain</keyword>
<feature type="domain" description="EGF-like" evidence="4">
    <location>
        <begin position="261"/>
        <end position="300"/>
    </location>
</feature>
<dbReference type="Gene3D" id="4.10.400.10">
    <property type="entry name" value="Low-density Lipoprotein Receptor"/>
    <property type="match status" value="1"/>
</dbReference>
<evidence type="ECO:0000256" key="3">
    <source>
        <dbReference type="PROSITE-ProRule" id="PRU00076"/>
    </source>
</evidence>
<dbReference type="InterPro" id="IPR049883">
    <property type="entry name" value="NOTCH1_EGF-like"/>
</dbReference>
<proteinExistence type="predicted"/>
<dbReference type="PROSITE" id="PS50068">
    <property type="entry name" value="LDLRA_2"/>
    <property type="match status" value="1"/>
</dbReference>
<sequence>MLTECTVTQFECPCGAVRCIDAEKMKDGKRDCEDGADETGLTNPRICFDGSTPRMSKAQNRTVQLTVHNAIQQCPRPHTCRENLGEICIVVSGMPHCVCKKGTLKPNGFPRCVSEQRLQQYLNNIITNCTDIANDLIEVYSSLGGDGGNDFSMDQAVEQKIYEIQCDSRNKYSCKGNGEICVQQDDGQDRCICKDGRNRVDGVCLVNECADPNLNDCDPNASCMDSITSYECFCNEGYIDVSSSPMTRPGINCTKSAIIVVINECAVPSMNNCDPAAECIDKPIGYTCRCPCGYVDISPNGARNPGRKCKKCLSTFSFYQLKF</sequence>
<dbReference type="InterPro" id="IPR000742">
    <property type="entry name" value="EGF"/>
</dbReference>